<dbReference type="PROSITE" id="PS50983">
    <property type="entry name" value="FE_B12_PBP"/>
    <property type="match status" value="1"/>
</dbReference>
<sequence>MFVSKIIKPRKQPLFAAKKRVQSWWLMATLSGTVFGGALLAQSAQAQDAPMPSCQINSEAQRVYGANPIVTYMLVAMAPQKLMGWNFPVSPQAKGIFPDALFAKPIIGGWFGQGRTPNMEVLLAGRPQLIVMSDAMVDSKRQQLLQQMDVPVCYLTLNRLDDFPDSFRRLGEWLHNPQRGEQLAQAMEQLLAQQSRLKALLQERNIALKSVYYAQDPNGLASECRGSIHAEVIPWAGAVNPHLCPAEQSRFGKVAINIEQLLKYDPDAIVTQERAFYDKVYQMPNWQGLKAVQNKQVFFAPQTPFRWLDRPPSFMRILAAQWLMQKLYPHVAQIAALDTVQTTQDFFKLFFQVELSREQAQTLLEGGQLS</sequence>
<dbReference type="InterPro" id="IPR050902">
    <property type="entry name" value="ABC_Transporter_SBP"/>
</dbReference>
<dbReference type="Gene3D" id="1.20.58.2180">
    <property type="match status" value="1"/>
</dbReference>
<dbReference type="SUPFAM" id="SSF53807">
    <property type="entry name" value="Helical backbone' metal receptor"/>
    <property type="match status" value="1"/>
</dbReference>
<dbReference type="PANTHER" id="PTHR30535">
    <property type="entry name" value="VITAMIN B12-BINDING PROTEIN"/>
    <property type="match status" value="1"/>
</dbReference>
<feature type="chain" id="PRO_5026006686" evidence="1">
    <location>
        <begin position="47"/>
        <end position="370"/>
    </location>
</feature>
<proteinExistence type="predicted"/>
<feature type="domain" description="Fe/B12 periplasmic-binding" evidence="2">
    <location>
        <begin position="62"/>
        <end position="331"/>
    </location>
</feature>
<dbReference type="EMBL" id="AP021889">
    <property type="protein sequence ID" value="BBP45597.1"/>
    <property type="molecule type" value="Genomic_DNA"/>
</dbReference>
<keyword evidence="4" id="KW-1185">Reference proteome</keyword>
<evidence type="ECO:0000256" key="1">
    <source>
        <dbReference type="SAM" id="SignalP"/>
    </source>
</evidence>
<dbReference type="AlphaFoldDB" id="A0A6F8PU91"/>
<accession>A0A6F8PU91</accession>
<dbReference type="KEGG" id="tse:THMIRHAS_09700"/>
<dbReference type="PANTHER" id="PTHR30535:SF34">
    <property type="entry name" value="MOLYBDATE-BINDING PROTEIN MOLA"/>
    <property type="match status" value="1"/>
</dbReference>
<dbReference type="RefSeq" id="WP_173271452.1">
    <property type="nucleotide sequence ID" value="NZ_AP021889.1"/>
</dbReference>
<evidence type="ECO:0000313" key="4">
    <source>
        <dbReference type="Proteomes" id="UP000501726"/>
    </source>
</evidence>
<dbReference type="Pfam" id="PF01497">
    <property type="entry name" value="Peripla_BP_2"/>
    <property type="match status" value="1"/>
</dbReference>
<protein>
    <submittedName>
        <fullName evidence="3">Iron ABC transporter substrate-binding protein</fullName>
    </submittedName>
</protein>
<dbReference type="Proteomes" id="UP000501726">
    <property type="component" value="Chromosome"/>
</dbReference>
<dbReference type="InterPro" id="IPR002491">
    <property type="entry name" value="ABC_transptr_periplasmic_BD"/>
</dbReference>
<evidence type="ECO:0000313" key="3">
    <source>
        <dbReference type="EMBL" id="BBP45597.1"/>
    </source>
</evidence>
<dbReference type="Gene3D" id="3.40.50.1980">
    <property type="entry name" value="Nitrogenase molybdenum iron protein domain"/>
    <property type="match status" value="2"/>
</dbReference>
<keyword evidence="1" id="KW-0732">Signal</keyword>
<organism evidence="3 4">
    <name type="scientific">Thiosulfatimonas sediminis</name>
    <dbReference type="NCBI Taxonomy" id="2675054"/>
    <lineage>
        <taxon>Bacteria</taxon>
        <taxon>Pseudomonadati</taxon>
        <taxon>Pseudomonadota</taxon>
        <taxon>Gammaproteobacteria</taxon>
        <taxon>Thiotrichales</taxon>
        <taxon>Piscirickettsiaceae</taxon>
        <taxon>Thiosulfatimonas</taxon>
    </lineage>
</organism>
<gene>
    <name evidence="3" type="ORF">THMIRHAS_09700</name>
</gene>
<evidence type="ECO:0000259" key="2">
    <source>
        <dbReference type="PROSITE" id="PS50983"/>
    </source>
</evidence>
<name>A0A6F8PU91_9GAMM</name>
<reference evidence="4" key="1">
    <citation type="submission" date="2019-11" db="EMBL/GenBank/DDBJ databases">
        <title>Isolation and characterization of two novel species in the genus Thiomicrorhabdus.</title>
        <authorList>
            <person name="Mochizuki J."/>
            <person name="Kojima H."/>
            <person name="Fukui M."/>
        </authorList>
    </citation>
    <scope>NUCLEOTIDE SEQUENCE [LARGE SCALE GENOMIC DNA]</scope>
    <source>
        <strain evidence="4">aks77</strain>
    </source>
</reference>
<feature type="signal peptide" evidence="1">
    <location>
        <begin position="1"/>
        <end position="46"/>
    </location>
</feature>